<feature type="compositionally biased region" description="Polar residues" evidence="8">
    <location>
        <begin position="812"/>
        <end position="825"/>
    </location>
</feature>
<feature type="domain" description="C2" evidence="10">
    <location>
        <begin position="1634"/>
        <end position="1752"/>
    </location>
</feature>
<sequence>MSLSVKLKQFKIPRCKGEKLAKIEFRGVSHLSKILGDDSCEVLVVDQRFDWPVARPVEENEVLLIELYSRNRLFSDKLIGSYRLVLQKVVRDGRLSISDSLLDPNNQPLPASVDFDMLYALPDDSIASFTGSSFHMLEDDQQMLIDIEQNIANIERSLASGPQAIASERRGRTMKRASTIATSDKSPGQDKRRSTLKSMKSLMRFGKQRPPKDSDNEDENASLIQDSGRNSRASEFDSAPVSRAGSQSSISSNGESQASASMVEKNRRASRLKTDLKTAVESALKAQDFQVCLTIIEARQLAGLNMDPVVCIQVGDQKKYTSVKESTNCPYYNEVSPLAYFALQIPNSMIRSHIFSLQYFVFDFHMPPIMLFDKIIHLSVSHYIIIKFEEFSSTQAPECANQKVKEIERNGECANIKINLAGKSVFRVLHSRNLLRSGTVVGTFKIDVKTVYDAPGTALLAFSQFSAVSGSTVLQSRNILRGNKLLGSFKLDIATVWSQPDHQFYHKWALLTDPDDIAGGPKGYLKCDISVIGKGDTVKVPPKSEKDEDDIEANLLLPDGVPTDRQRARFIVKIYRADGLPKMNSSLMANVRKAFTGELNDLVDPYVQVSFAGLSGKTSVKKHSYAPVWNEQLVFTEMFPPLCQRIKIQLRDDDPVKPTVIGTHFIDLKTISNDGEKGFLPTFGPSFIHLYGSTRDYSLIDEHSSLNTGLGEGVSYRARLLVSIRTEISDNIDLAPSAVELEPTVPVNEASYAKNEEFFLFATILEASMIDRKLGEKPVYFEISIGNAGNAIDGHNESAREHYDSDSDELETVTSDSASWQSTTTPTKPMTHDKIYYFLPYWDNKPCMHIRSVWPDYRRRMYNSNIIAKISEKLEDGLSEVSSSIEADASDVEVRLKQVLEDLSIGCAKYVTISKASVSGPGTGKTKLDKEHLKLCQREIENIGIAARNLRALVTKSSFKERYKTAQTYLTKLKFLSEDPQHALPDVFLWIISGGKRQAYQRITARDIIYSIVDEESGRDCGKVQTMFLKLPGKKGMGPSGWSIPAKLQIYLWLGMLKHKKNFINGIPKGYEHSQEIRNVERPRALPPSIIHYVEKHTFQLRSHVYQARSLIGSDASGLSDPFARIIAGEFCKTTQVIDETLSPTWDELLIFEEILIYGAADEIKQEPPPIVIEIFDQDKVGKSEFIGRALAKPIVKLREEPYSKPKYPPSLEWFTINRGSDHAGEVLAAFELLELPNEAEGESLPSLPHPKDIPIYHETDIKNIGPLLPVPRGIRPTLARYRIEVLFWGLRDLKRIHLLTVDKPRVDIECSGHILYSSIIQNYKKNPNFSTPVKFLDLDLPEQELYRPPLTIRAVDCRSFGRYTLVGTHMINSIHKYMYTPVTKKDREAEERKKSLNQLRAVDCNLGSNQISPTNLSSGNSDKEKSPLLPKDISISIGYGTQEVTKKMKTEINKKRKHSVDDDVDDEEDNKDWLVWTKYFASMERMIEDSKEAKKALNQNGNLQVYGDDDSHPHSGNSSDRSPGTQGEHRRRFGFKTAATASRFAARISPKSVRKRSKYKPALCKIYPTELEQRPEFDEFKEWLQTFELYRGKKTGEDSEDESRVVGYFKGAIKVYKWPLPKDIEDKTIMGFDPQFGFFQGLPSNDPIRVLVRVYIVRANDLHPMDLNGKADPYIVLSLGSKRISDKDNYISKQLNPVFGKCFEIEATFPQDSLLTVQIYDWDLVGSDDMVGETKIDLENRFYSRHRACCGLPEKYEEQGYNAWRDAMKPTQILAKLCKDAKVEPPVYADGQVKIGKQIFSIMNDDLDFYKSKEAEEHMALAVLHRWHEFNKTGCALVPEHVETRPLYNPDKPGIEQGKLEMWVDMFPMDMPLPGPPLDISPRKPKSYEMRVIIWNTDDVVLEDDAFFTGEKMSDIYVKGWLKGQEDCQCTDIHYRSLTGEGNFNWRFIFPFDYMVAEQKIVITRKESLFSWDETECKIPARLELQVWDADHFSADDFLGAITLDLNRFPRGAKSSKLCTLDMLKTDGSVPMVNIFKQKRVKGWWPFFVKKDNEEIELTGKVEAEIHLLSKEEAEKVPVGMGRNEPDPLEKPNRPDSSFMWFMNPIKSIRYIIWHNYKWTILKLLIILGLAVVILLFFYSIPGYTVKKMIGA</sequence>
<evidence type="ECO:0000256" key="1">
    <source>
        <dbReference type="ARBA" id="ARBA00004167"/>
    </source>
</evidence>
<dbReference type="SMART" id="SM01201">
    <property type="entry name" value="FerB"/>
    <property type="match status" value="1"/>
</dbReference>
<dbReference type="PROSITE" id="PS50004">
    <property type="entry name" value="C2"/>
    <property type="match status" value="5"/>
</dbReference>
<dbReference type="SUPFAM" id="SSF49562">
    <property type="entry name" value="C2 domain (Calcium/lipid-binding domain, CaLB)"/>
    <property type="match status" value="6"/>
</dbReference>
<feature type="transmembrane region" description="Helical" evidence="9">
    <location>
        <begin position="2120"/>
        <end position="2140"/>
    </location>
</feature>
<feature type="domain" description="C2" evidence="10">
    <location>
        <begin position="1264"/>
        <end position="1388"/>
    </location>
</feature>
<evidence type="ECO:0000256" key="3">
    <source>
        <dbReference type="ARBA" id="ARBA00022723"/>
    </source>
</evidence>
<dbReference type="InterPro" id="IPR037721">
    <property type="entry name" value="Ferlin"/>
</dbReference>
<comment type="caution">
    <text evidence="11">The sequence shown here is derived from an EMBL/GenBank/DDBJ whole genome shotgun (WGS) entry which is preliminary data.</text>
</comment>
<dbReference type="FunFam" id="2.60.40.150:FF:000034">
    <property type="entry name" value="otoferlin isoform X2"/>
    <property type="match status" value="1"/>
</dbReference>
<dbReference type="CDD" id="cd08374">
    <property type="entry name" value="C2F_Ferlin"/>
    <property type="match status" value="1"/>
</dbReference>
<dbReference type="InterPro" id="IPR012561">
    <property type="entry name" value="Ferlin_B-domain"/>
</dbReference>
<dbReference type="InterPro" id="IPR037725">
    <property type="entry name" value="C2F_Ferlin"/>
</dbReference>
<feature type="compositionally biased region" description="Basic and acidic residues" evidence="8">
    <location>
        <begin position="796"/>
        <end position="805"/>
    </location>
</feature>
<feature type="region of interest" description="Disordered" evidence="8">
    <location>
        <begin position="162"/>
        <end position="266"/>
    </location>
</feature>
<feature type="compositionally biased region" description="Low complexity" evidence="8">
    <location>
        <begin position="242"/>
        <end position="261"/>
    </location>
</feature>
<dbReference type="Pfam" id="PF08151">
    <property type="entry name" value="FerI"/>
    <property type="match status" value="1"/>
</dbReference>
<feature type="domain" description="C2" evidence="10">
    <location>
        <begin position="1873"/>
        <end position="2021"/>
    </location>
</feature>
<dbReference type="GO" id="GO:0016020">
    <property type="term" value="C:membrane"/>
    <property type="evidence" value="ECO:0007669"/>
    <property type="project" value="UniProtKB-SubCell"/>
</dbReference>
<dbReference type="EMBL" id="JANEYG010000007">
    <property type="protein sequence ID" value="KAJ8922395.1"/>
    <property type="molecule type" value="Genomic_DNA"/>
</dbReference>
<dbReference type="InterPro" id="IPR055072">
    <property type="entry name" value="Ferlin_DSRM"/>
</dbReference>
<dbReference type="InterPro" id="IPR037722">
    <property type="entry name" value="C2C_Ferlin"/>
</dbReference>
<evidence type="ECO:0000256" key="9">
    <source>
        <dbReference type="SAM" id="Phobius"/>
    </source>
</evidence>
<dbReference type="InterPro" id="IPR000008">
    <property type="entry name" value="C2_dom"/>
</dbReference>
<feature type="region of interest" description="Disordered" evidence="8">
    <location>
        <begin position="1411"/>
        <end position="1430"/>
    </location>
</feature>
<keyword evidence="4" id="KW-0677">Repeat</keyword>
<keyword evidence="2 9" id="KW-0812">Transmembrane</keyword>
<feature type="compositionally biased region" description="Polar residues" evidence="8">
    <location>
        <begin position="222"/>
        <end position="233"/>
    </location>
</feature>
<evidence type="ECO:0000256" key="4">
    <source>
        <dbReference type="ARBA" id="ARBA00022737"/>
    </source>
</evidence>
<dbReference type="FunFam" id="2.60.40.150:FF:000054">
    <property type="entry name" value="otoferlin isoform X2"/>
    <property type="match status" value="1"/>
</dbReference>
<dbReference type="GO" id="GO:0007009">
    <property type="term" value="P:plasma membrane organization"/>
    <property type="evidence" value="ECO:0007669"/>
    <property type="project" value="TreeGrafter"/>
</dbReference>
<keyword evidence="6 9" id="KW-1133">Transmembrane helix</keyword>
<evidence type="ECO:0000256" key="7">
    <source>
        <dbReference type="ARBA" id="ARBA00023136"/>
    </source>
</evidence>
<protein>
    <recommendedName>
        <fullName evidence="10">C2 domain-containing protein</fullName>
    </recommendedName>
</protein>
<evidence type="ECO:0000313" key="12">
    <source>
        <dbReference type="Proteomes" id="UP001159042"/>
    </source>
</evidence>
<keyword evidence="7 9" id="KW-0472">Membrane</keyword>
<dbReference type="InterPro" id="IPR012968">
    <property type="entry name" value="FerIin_dom"/>
</dbReference>
<dbReference type="Pfam" id="PF08150">
    <property type="entry name" value="FerB"/>
    <property type="match status" value="1"/>
</dbReference>
<keyword evidence="12" id="KW-1185">Reference proteome</keyword>
<dbReference type="PANTHER" id="PTHR12546">
    <property type="entry name" value="FER-1-LIKE"/>
    <property type="match status" value="1"/>
</dbReference>
<evidence type="ECO:0000256" key="5">
    <source>
        <dbReference type="ARBA" id="ARBA00022837"/>
    </source>
</evidence>
<dbReference type="InterPro" id="IPR037724">
    <property type="entry name" value="C2E_Ferlin"/>
</dbReference>
<keyword evidence="5" id="KW-0106">Calcium</keyword>
<evidence type="ECO:0000256" key="6">
    <source>
        <dbReference type="ARBA" id="ARBA00022989"/>
    </source>
</evidence>
<reference evidence="11 12" key="1">
    <citation type="journal article" date="2023" name="Insect Mol. Biol.">
        <title>Genome sequencing provides insights into the evolution of gene families encoding plant cell wall-degrading enzymes in longhorned beetles.</title>
        <authorList>
            <person name="Shin N.R."/>
            <person name="Okamura Y."/>
            <person name="Kirsch R."/>
            <person name="Pauchet Y."/>
        </authorList>
    </citation>
    <scope>NUCLEOTIDE SEQUENCE [LARGE SCALE GENOMIC DNA]</scope>
    <source>
        <strain evidence="11">EAD_L_NR</strain>
    </source>
</reference>
<dbReference type="InterPro" id="IPR037720">
    <property type="entry name" value="C2B_Ferlin"/>
</dbReference>
<dbReference type="InterPro" id="IPR032362">
    <property type="entry name" value="Ferlin_C"/>
</dbReference>
<proteinExistence type="predicted"/>
<dbReference type="CDD" id="cd04018">
    <property type="entry name" value="C2C_Ferlin"/>
    <property type="match status" value="1"/>
</dbReference>
<evidence type="ECO:0000256" key="8">
    <source>
        <dbReference type="SAM" id="MobiDB-lite"/>
    </source>
</evidence>
<feature type="compositionally biased region" description="Polar residues" evidence="8">
    <location>
        <begin position="1411"/>
        <end position="1421"/>
    </location>
</feature>
<comment type="subcellular location">
    <subcellularLocation>
        <location evidence="1">Membrane</location>
        <topology evidence="1">Single-pass membrane protein</topology>
    </subcellularLocation>
</comment>
<evidence type="ECO:0000259" key="10">
    <source>
        <dbReference type="PROSITE" id="PS50004"/>
    </source>
</evidence>
<dbReference type="Pfam" id="PF00168">
    <property type="entry name" value="C2"/>
    <property type="match status" value="6"/>
</dbReference>
<dbReference type="Gene3D" id="2.60.40.150">
    <property type="entry name" value="C2 domain"/>
    <property type="match status" value="6"/>
</dbReference>
<feature type="domain" description="C2" evidence="10">
    <location>
        <begin position="547"/>
        <end position="682"/>
    </location>
</feature>
<feature type="domain" description="C2" evidence="10">
    <location>
        <begin position="1082"/>
        <end position="1215"/>
    </location>
</feature>
<dbReference type="SMART" id="SM00239">
    <property type="entry name" value="C2"/>
    <property type="match status" value="5"/>
</dbReference>
<dbReference type="CDD" id="cd08373">
    <property type="entry name" value="C2A_Ferlin"/>
    <property type="match status" value="1"/>
</dbReference>
<dbReference type="InterPro" id="IPR037726">
    <property type="entry name" value="C2A_Ferlin"/>
</dbReference>
<dbReference type="CDD" id="cd04017">
    <property type="entry name" value="C2D_Ferlin"/>
    <property type="match status" value="1"/>
</dbReference>
<dbReference type="InterPro" id="IPR035892">
    <property type="entry name" value="C2_domain_sf"/>
</dbReference>
<evidence type="ECO:0000256" key="2">
    <source>
        <dbReference type="ARBA" id="ARBA00022692"/>
    </source>
</evidence>
<dbReference type="CDD" id="cd04011">
    <property type="entry name" value="C2B_Ferlin"/>
    <property type="match status" value="1"/>
</dbReference>
<dbReference type="Pfam" id="PF22901">
    <property type="entry name" value="dsrm_Ferlin"/>
    <property type="match status" value="1"/>
</dbReference>
<keyword evidence="3" id="KW-0479">Metal-binding</keyword>
<organism evidence="11 12">
    <name type="scientific">Exocentrus adspersus</name>
    <dbReference type="NCBI Taxonomy" id="1586481"/>
    <lineage>
        <taxon>Eukaryota</taxon>
        <taxon>Metazoa</taxon>
        <taxon>Ecdysozoa</taxon>
        <taxon>Arthropoda</taxon>
        <taxon>Hexapoda</taxon>
        <taxon>Insecta</taxon>
        <taxon>Pterygota</taxon>
        <taxon>Neoptera</taxon>
        <taxon>Endopterygota</taxon>
        <taxon>Coleoptera</taxon>
        <taxon>Polyphaga</taxon>
        <taxon>Cucujiformia</taxon>
        <taxon>Chrysomeloidea</taxon>
        <taxon>Cerambycidae</taxon>
        <taxon>Lamiinae</taxon>
        <taxon>Acanthocinini</taxon>
        <taxon>Exocentrus</taxon>
    </lineage>
</organism>
<dbReference type="InterPro" id="IPR037723">
    <property type="entry name" value="C2D_Ferlin"/>
</dbReference>
<dbReference type="SMART" id="SM01202">
    <property type="entry name" value="FerI"/>
    <property type="match status" value="1"/>
</dbReference>
<dbReference type="Proteomes" id="UP001159042">
    <property type="component" value="Unassembled WGS sequence"/>
</dbReference>
<evidence type="ECO:0000313" key="11">
    <source>
        <dbReference type="EMBL" id="KAJ8922395.1"/>
    </source>
</evidence>
<dbReference type="Pfam" id="PF16165">
    <property type="entry name" value="Ferlin_C"/>
    <property type="match status" value="1"/>
</dbReference>
<accession>A0AAV8W7Q3</accession>
<feature type="region of interest" description="Disordered" evidence="8">
    <location>
        <begin position="796"/>
        <end position="825"/>
    </location>
</feature>
<feature type="region of interest" description="Disordered" evidence="8">
    <location>
        <begin position="1503"/>
        <end position="1530"/>
    </location>
</feature>
<name>A0AAV8W7Q3_9CUCU</name>
<dbReference type="GO" id="GO:0046872">
    <property type="term" value="F:metal ion binding"/>
    <property type="evidence" value="ECO:0007669"/>
    <property type="project" value="UniProtKB-KW"/>
</dbReference>
<feature type="compositionally biased region" description="Polar residues" evidence="8">
    <location>
        <begin position="1515"/>
        <end position="1526"/>
    </location>
</feature>
<dbReference type="PANTHER" id="PTHR12546:SF60">
    <property type="entry name" value="MISFIRE, ISOFORM F"/>
    <property type="match status" value="1"/>
</dbReference>
<gene>
    <name evidence="11" type="ORF">NQ315_004340</name>
</gene>
<dbReference type="CDD" id="cd04037">
    <property type="entry name" value="C2E_Ferlin"/>
    <property type="match status" value="1"/>
</dbReference>